<comment type="caution">
    <text evidence="4">The sequence shown here is derived from an EMBL/GenBank/DDBJ whole genome shotgun (WGS) entry which is preliminary data.</text>
</comment>
<keyword evidence="1" id="KW-0597">Phosphoprotein</keyword>
<protein>
    <submittedName>
        <fullName evidence="4">Response regulator of the LytR/AlgR family</fullName>
    </submittedName>
</protein>
<dbReference type="Proteomes" id="UP000237839">
    <property type="component" value="Unassembled WGS sequence"/>
</dbReference>
<dbReference type="InterPro" id="IPR007492">
    <property type="entry name" value="LytTR_DNA-bd_dom"/>
</dbReference>
<reference evidence="4 5" key="1">
    <citation type="submission" date="2018-02" db="EMBL/GenBank/DDBJ databases">
        <title>Solimicrobium silvestre gen. nov., sp. nov., isolated from alpine forest soil.</title>
        <authorList>
            <person name="Margesin R."/>
            <person name="Albuquerque L."/>
            <person name="Zhang D.-C."/>
            <person name="Froufe H.J.C."/>
            <person name="Severino R."/>
            <person name="Roxo I."/>
            <person name="Egas C."/>
            <person name="Da Costa M.S."/>
        </authorList>
    </citation>
    <scope>NUCLEOTIDE SEQUENCE [LARGE SCALE GENOMIC DNA]</scope>
    <source>
        <strain evidence="4 5">S20-91</strain>
    </source>
</reference>
<evidence type="ECO:0000259" key="3">
    <source>
        <dbReference type="PROSITE" id="PS50930"/>
    </source>
</evidence>
<evidence type="ECO:0000259" key="2">
    <source>
        <dbReference type="PROSITE" id="PS50110"/>
    </source>
</evidence>
<dbReference type="InterPro" id="IPR001789">
    <property type="entry name" value="Sig_transdc_resp-reg_receiver"/>
</dbReference>
<dbReference type="SMART" id="SM00448">
    <property type="entry name" value="REC"/>
    <property type="match status" value="1"/>
</dbReference>
<dbReference type="Gene3D" id="3.40.50.2300">
    <property type="match status" value="1"/>
</dbReference>
<name>A0A2S9GXP3_9BURK</name>
<dbReference type="PANTHER" id="PTHR37299">
    <property type="entry name" value="TRANSCRIPTIONAL REGULATOR-RELATED"/>
    <property type="match status" value="1"/>
</dbReference>
<dbReference type="SMART" id="SM00850">
    <property type="entry name" value="LytTR"/>
    <property type="match status" value="1"/>
</dbReference>
<dbReference type="PANTHER" id="PTHR37299:SF1">
    <property type="entry name" value="STAGE 0 SPORULATION PROTEIN A HOMOLOG"/>
    <property type="match status" value="1"/>
</dbReference>
<dbReference type="InterPro" id="IPR046947">
    <property type="entry name" value="LytR-like"/>
</dbReference>
<dbReference type="Pfam" id="PF00072">
    <property type="entry name" value="Response_reg"/>
    <property type="match status" value="1"/>
</dbReference>
<evidence type="ECO:0000313" key="4">
    <source>
        <dbReference type="EMBL" id="PRC92492.1"/>
    </source>
</evidence>
<dbReference type="InterPro" id="IPR011006">
    <property type="entry name" value="CheY-like_superfamily"/>
</dbReference>
<organism evidence="4 5">
    <name type="scientific">Solimicrobium silvestre</name>
    <dbReference type="NCBI Taxonomy" id="2099400"/>
    <lineage>
        <taxon>Bacteria</taxon>
        <taxon>Pseudomonadati</taxon>
        <taxon>Pseudomonadota</taxon>
        <taxon>Betaproteobacteria</taxon>
        <taxon>Burkholderiales</taxon>
        <taxon>Oxalobacteraceae</taxon>
        <taxon>Solimicrobium</taxon>
    </lineage>
</organism>
<dbReference type="RefSeq" id="WP_105532613.1">
    <property type="nucleotide sequence ID" value="NZ_PUGF01000013.1"/>
</dbReference>
<dbReference type="PROSITE" id="PS50930">
    <property type="entry name" value="HTH_LYTTR"/>
    <property type="match status" value="1"/>
</dbReference>
<proteinExistence type="predicted"/>
<dbReference type="SUPFAM" id="SSF52172">
    <property type="entry name" value="CheY-like"/>
    <property type="match status" value="1"/>
</dbReference>
<evidence type="ECO:0000256" key="1">
    <source>
        <dbReference type="PROSITE-ProRule" id="PRU00169"/>
    </source>
</evidence>
<dbReference type="EMBL" id="PUGF01000013">
    <property type="protein sequence ID" value="PRC92492.1"/>
    <property type="molecule type" value="Genomic_DNA"/>
</dbReference>
<evidence type="ECO:0000313" key="5">
    <source>
        <dbReference type="Proteomes" id="UP000237839"/>
    </source>
</evidence>
<accession>A0A2S9GXP3</accession>
<dbReference type="PROSITE" id="PS50110">
    <property type="entry name" value="RESPONSE_REGULATORY"/>
    <property type="match status" value="1"/>
</dbReference>
<feature type="domain" description="Response regulatory" evidence="2">
    <location>
        <begin position="15"/>
        <end position="129"/>
    </location>
</feature>
<keyword evidence="5" id="KW-1185">Reference proteome</keyword>
<feature type="domain" description="HTH LytTR-type" evidence="3">
    <location>
        <begin position="166"/>
        <end position="270"/>
    </location>
</feature>
<dbReference type="AlphaFoldDB" id="A0A2S9GXP3"/>
<dbReference type="GO" id="GO:0003677">
    <property type="term" value="F:DNA binding"/>
    <property type="evidence" value="ECO:0007669"/>
    <property type="project" value="InterPro"/>
</dbReference>
<dbReference type="Pfam" id="PF04397">
    <property type="entry name" value="LytTR"/>
    <property type="match status" value="1"/>
</dbReference>
<dbReference type="GO" id="GO:0000156">
    <property type="term" value="F:phosphorelay response regulator activity"/>
    <property type="evidence" value="ECO:0007669"/>
    <property type="project" value="InterPro"/>
</dbReference>
<dbReference type="Gene3D" id="2.40.50.1020">
    <property type="entry name" value="LytTr DNA-binding domain"/>
    <property type="match status" value="1"/>
</dbReference>
<dbReference type="OrthoDB" id="8889669at2"/>
<sequence>MIDNNHTTTDFAINRAIIVDDEESGRIMLRYALSAKKNWVIVGEFNNVAAAREFLKTQEVDVIFLDIQMPRENGTGLARSVSDMERPPLIIFVTAFNTHAIEAFEVHALDYLLKPVGPARFTQALSRADEILTQRRGYAKALRSYVDREEQANDTITNAGNYLQQIVARSVGEMECIALSEVLWMSSAGNYVELHLDKRVVLHRMALSAIEKLINPKDFIRVHRSAIVRTDQFQHIKVIGDGSYRLTLLCGAEVTVSERHIEQVRGFFKELQGSE</sequence>
<feature type="modified residue" description="4-aspartylphosphate" evidence="1">
    <location>
        <position position="66"/>
    </location>
</feature>
<gene>
    <name evidence="4" type="ORF">S2091_2867</name>
</gene>